<keyword evidence="4 8" id="KW-1133">Transmembrane helix</keyword>
<dbReference type="GO" id="GO:0012505">
    <property type="term" value="C:endomembrane system"/>
    <property type="evidence" value="ECO:0007669"/>
    <property type="project" value="UniProtKB-SubCell"/>
</dbReference>
<keyword evidence="2 8" id="KW-0812">Transmembrane</keyword>
<feature type="compositionally biased region" description="Basic and acidic residues" evidence="7">
    <location>
        <begin position="177"/>
        <end position="189"/>
    </location>
</feature>
<keyword evidence="3" id="KW-0732">Signal</keyword>
<evidence type="ECO:0000256" key="8">
    <source>
        <dbReference type="SAM" id="Phobius"/>
    </source>
</evidence>
<gene>
    <name evidence="9" type="ORF">U9M48_044116</name>
</gene>
<protein>
    <submittedName>
        <fullName evidence="9">Uncharacterized protein</fullName>
    </submittedName>
</protein>
<evidence type="ECO:0000256" key="4">
    <source>
        <dbReference type="ARBA" id="ARBA00022989"/>
    </source>
</evidence>
<dbReference type="Pfam" id="PF06749">
    <property type="entry name" value="DUF1218"/>
    <property type="match status" value="1"/>
</dbReference>
<dbReference type="AlphaFoldDB" id="A0AAQ3UUW6"/>
<feature type="transmembrane region" description="Helical" evidence="8">
    <location>
        <begin position="93"/>
        <end position="115"/>
    </location>
</feature>
<evidence type="ECO:0000256" key="6">
    <source>
        <dbReference type="ARBA" id="ARBA00029467"/>
    </source>
</evidence>
<evidence type="ECO:0000256" key="3">
    <source>
        <dbReference type="ARBA" id="ARBA00022729"/>
    </source>
</evidence>
<feature type="transmembrane region" description="Helical" evidence="8">
    <location>
        <begin position="147"/>
        <end position="165"/>
    </location>
</feature>
<proteinExistence type="inferred from homology"/>
<evidence type="ECO:0000256" key="2">
    <source>
        <dbReference type="ARBA" id="ARBA00022692"/>
    </source>
</evidence>
<feature type="region of interest" description="Disordered" evidence="7">
    <location>
        <begin position="175"/>
        <end position="217"/>
    </location>
</feature>
<dbReference type="InterPro" id="IPR009606">
    <property type="entry name" value="DEAL/Modifying_wall_lignin1/2"/>
</dbReference>
<name>A0AAQ3UUW6_PASNO</name>
<organism evidence="9 10">
    <name type="scientific">Paspalum notatum var. saurae</name>
    <dbReference type="NCBI Taxonomy" id="547442"/>
    <lineage>
        <taxon>Eukaryota</taxon>
        <taxon>Viridiplantae</taxon>
        <taxon>Streptophyta</taxon>
        <taxon>Embryophyta</taxon>
        <taxon>Tracheophyta</taxon>
        <taxon>Spermatophyta</taxon>
        <taxon>Magnoliopsida</taxon>
        <taxon>Liliopsida</taxon>
        <taxon>Poales</taxon>
        <taxon>Poaceae</taxon>
        <taxon>PACMAD clade</taxon>
        <taxon>Panicoideae</taxon>
        <taxon>Andropogonodae</taxon>
        <taxon>Paspaleae</taxon>
        <taxon>Paspalinae</taxon>
        <taxon>Paspalum</taxon>
    </lineage>
</organism>
<comment type="similarity">
    <text evidence="6">Belongs to the DESIGUAL family.</text>
</comment>
<evidence type="ECO:0000256" key="7">
    <source>
        <dbReference type="SAM" id="MobiDB-lite"/>
    </source>
</evidence>
<evidence type="ECO:0000313" key="9">
    <source>
        <dbReference type="EMBL" id="WVZ98716.1"/>
    </source>
</evidence>
<feature type="transmembrane region" description="Helical" evidence="8">
    <location>
        <begin position="50"/>
        <end position="72"/>
    </location>
</feature>
<keyword evidence="10" id="KW-1185">Reference proteome</keyword>
<dbReference type="Proteomes" id="UP001341281">
    <property type="component" value="Chromosome 10"/>
</dbReference>
<accession>A0AAQ3UUW6</accession>
<evidence type="ECO:0000256" key="5">
    <source>
        <dbReference type="ARBA" id="ARBA00023136"/>
    </source>
</evidence>
<dbReference type="PANTHER" id="PTHR31769">
    <property type="entry name" value="OS07G0462200 PROTEIN-RELATED"/>
    <property type="match status" value="1"/>
</dbReference>
<keyword evidence="5 8" id="KW-0472">Membrane</keyword>
<evidence type="ECO:0000313" key="10">
    <source>
        <dbReference type="Proteomes" id="UP001341281"/>
    </source>
</evidence>
<dbReference type="EMBL" id="CP144754">
    <property type="protein sequence ID" value="WVZ98716.1"/>
    <property type="molecule type" value="Genomic_DNA"/>
</dbReference>
<dbReference type="InterPro" id="IPR052222">
    <property type="entry name" value="DESIGUAL"/>
</dbReference>
<sequence>MEIVVMVLLTVMAGLFGATSAVLGFIAESKRLTADEIHVSGRECVYPHNAAPTLGLCAILLLLVAQIIASMAGGCCGCCCRSGGGASKSGRRVIGVIFAVLAWVAAVIAAANYLIAAQLSAPRSREATFSGDEVECYALRAGVFTRAAVLSLVATAFGIMSCIFLREPAASGAAEANKPDDLVGQHPPEDGGVAIGLPQWPAQGYEPQPPYAHPAQG</sequence>
<feature type="compositionally biased region" description="Pro residues" evidence="7">
    <location>
        <begin position="207"/>
        <end position="217"/>
    </location>
</feature>
<evidence type="ECO:0000256" key="1">
    <source>
        <dbReference type="ARBA" id="ARBA00004127"/>
    </source>
</evidence>
<comment type="subcellular location">
    <subcellularLocation>
        <location evidence="1">Endomembrane system</location>
        <topology evidence="1">Multi-pass membrane protein</topology>
    </subcellularLocation>
</comment>
<reference evidence="9 10" key="1">
    <citation type="submission" date="2024-02" db="EMBL/GenBank/DDBJ databases">
        <title>High-quality chromosome-scale genome assembly of Pensacola bahiagrass (Paspalum notatum Flugge var. saurae).</title>
        <authorList>
            <person name="Vega J.M."/>
            <person name="Podio M."/>
            <person name="Orjuela J."/>
            <person name="Siena L.A."/>
            <person name="Pessino S.C."/>
            <person name="Combes M.C."/>
            <person name="Mariac C."/>
            <person name="Albertini E."/>
            <person name="Pupilli F."/>
            <person name="Ortiz J.P.A."/>
            <person name="Leblanc O."/>
        </authorList>
    </citation>
    <scope>NUCLEOTIDE SEQUENCE [LARGE SCALE GENOMIC DNA]</scope>
    <source>
        <strain evidence="9">R1</strain>
        <tissue evidence="9">Leaf</tissue>
    </source>
</reference>